<protein>
    <submittedName>
        <fullName evidence="2">Fungal specific transcription factor domain-containing protein</fullName>
    </submittedName>
</protein>
<proteinExistence type="predicted"/>
<dbReference type="Proteomes" id="UP000532311">
    <property type="component" value="Unassembled WGS sequence"/>
</dbReference>
<dbReference type="EMBL" id="JAAQPF010000541">
    <property type="protein sequence ID" value="KAF5700127.1"/>
    <property type="molecule type" value="Genomic_DNA"/>
</dbReference>
<accession>A0A8H5XVH4</accession>
<dbReference type="AlphaFoldDB" id="A0A8H5XVH4"/>
<organism evidence="2 3">
    <name type="scientific">Fusarium globosum</name>
    <dbReference type="NCBI Taxonomy" id="78864"/>
    <lineage>
        <taxon>Eukaryota</taxon>
        <taxon>Fungi</taxon>
        <taxon>Dikarya</taxon>
        <taxon>Ascomycota</taxon>
        <taxon>Pezizomycotina</taxon>
        <taxon>Sordariomycetes</taxon>
        <taxon>Hypocreomycetidae</taxon>
        <taxon>Hypocreales</taxon>
        <taxon>Nectriaceae</taxon>
        <taxon>Fusarium</taxon>
        <taxon>Fusarium fujikuroi species complex</taxon>
    </lineage>
</organism>
<feature type="region of interest" description="Disordered" evidence="1">
    <location>
        <begin position="1"/>
        <end position="23"/>
    </location>
</feature>
<gene>
    <name evidence="2" type="ORF">FGLOB1_10967</name>
</gene>
<keyword evidence="3" id="KW-1185">Reference proteome</keyword>
<reference evidence="2 3" key="1">
    <citation type="submission" date="2020-05" db="EMBL/GenBank/DDBJ databases">
        <title>Identification and distribution of gene clusters putatively required for synthesis of sphingolipid metabolism inhibitors in phylogenetically diverse species of the filamentous fungus Fusarium.</title>
        <authorList>
            <person name="Kim H.-S."/>
            <person name="Busman M."/>
            <person name="Brown D.W."/>
            <person name="Divon H."/>
            <person name="Uhlig S."/>
            <person name="Proctor R.H."/>
        </authorList>
    </citation>
    <scope>NUCLEOTIDE SEQUENCE [LARGE SCALE GENOMIC DNA]</scope>
    <source>
        <strain evidence="2 3">NRRL 26131</strain>
    </source>
</reference>
<feature type="non-terminal residue" evidence="2">
    <location>
        <position position="1"/>
    </location>
</feature>
<evidence type="ECO:0000256" key="1">
    <source>
        <dbReference type="SAM" id="MobiDB-lite"/>
    </source>
</evidence>
<sequence>MEAPPASIWPAQRQPSRWESVDAHQGPSIPVVERFRTALMHGEGDAVRQNASSLVLDTSLATPVAPADLWPHTYPLSLLYGPQDLPAEDELAALHHEYRDTFGTHVFVSDMGAERIVARSNPSYLQLELAVACIASVFSDSPVKTQDTPYAVSEQLFLAGFHLWLATVEVDGRETRSARTAIAAALFSTYGILAPGTVIKRKTAGLLSNVANIIRRMRMIDDSPPVNTASSTSERRLVGKSALLCYMLLIDIIHGLQSNTVPNYSTSELSFHMPQTGYPFQMIHNALLHGQALPNDLGHCEDALALSLALLSDVIRSHKTFFVPLSAIVRPDTWNPYRPLTWRSELANTVAVFNTALARWESHFLQQADHDVLALHYFTKLYVMVPSIAELPTLARGDTSRSVQLAEQITIPDEALEIAWDVFEHVDSAAKVKNLKMSIWLPEITF</sequence>
<comment type="caution">
    <text evidence="2">The sequence shown here is derived from an EMBL/GenBank/DDBJ whole genome shotgun (WGS) entry which is preliminary data.</text>
</comment>
<evidence type="ECO:0000313" key="2">
    <source>
        <dbReference type="EMBL" id="KAF5700127.1"/>
    </source>
</evidence>
<evidence type="ECO:0000313" key="3">
    <source>
        <dbReference type="Proteomes" id="UP000532311"/>
    </source>
</evidence>
<name>A0A8H5XVH4_9HYPO</name>